<feature type="region of interest" description="Disordered" evidence="1">
    <location>
        <begin position="1"/>
        <end position="45"/>
    </location>
</feature>
<comment type="caution">
    <text evidence="2">The sequence shown here is derived from an EMBL/GenBank/DDBJ whole genome shotgun (WGS) entry which is preliminary data.</text>
</comment>
<evidence type="ECO:0000313" key="3">
    <source>
        <dbReference type="Proteomes" id="UP000475325"/>
    </source>
</evidence>
<sequence length="80" mass="8724">MNDTEYEGINSIAQDGRSDPEKFGHAQDQNEACRSRSSSAKPVTPVPNLQFLHASIYATAHSDDMVPVNELCRDSVSTSV</sequence>
<evidence type="ECO:0000256" key="1">
    <source>
        <dbReference type="SAM" id="MobiDB-lite"/>
    </source>
</evidence>
<protein>
    <submittedName>
        <fullName evidence="2">Uncharacterized protein</fullName>
    </submittedName>
</protein>
<feature type="compositionally biased region" description="Basic and acidic residues" evidence="1">
    <location>
        <begin position="16"/>
        <end position="25"/>
    </location>
</feature>
<accession>A0A7C8NFW0</accession>
<gene>
    <name evidence="2" type="ORF">TWF102_009150</name>
</gene>
<evidence type="ECO:0000313" key="2">
    <source>
        <dbReference type="EMBL" id="KAF3109884.1"/>
    </source>
</evidence>
<feature type="compositionally biased region" description="Polar residues" evidence="1">
    <location>
        <begin position="27"/>
        <end position="41"/>
    </location>
</feature>
<reference evidence="2 3" key="1">
    <citation type="submission" date="2019-06" db="EMBL/GenBank/DDBJ databases">
        <authorList>
            <person name="Palmer J.M."/>
        </authorList>
    </citation>
    <scope>NUCLEOTIDE SEQUENCE [LARGE SCALE GENOMIC DNA]</scope>
    <source>
        <strain evidence="2 3">TWF102</strain>
    </source>
</reference>
<organism evidence="2 3">
    <name type="scientific">Orbilia oligospora</name>
    <name type="common">Nematode-trapping fungus</name>
    <name type="synonym">Arthrobotrys oligospora</name>
    <dbReference type="NCBI Taxonomy" id="2813651"/>
    <lineage>
        <taxon>Eukaryota</taxon>
        <taxon>Fungi</taxon>
        <taxon>Dikarya</taxon>
        <taxon>Ascomycota</taxon>
        <taxon>Pezizomycotina</taxon>
        <taxon>Orbiliomycetes</taxon>
        <taxon>Orbiliales</taxon>
        <taxon>Orbiliaceae</taxon>
        <taxon>Orbilia</taxon>
    </lineage>
</organism>
<proteinExistence type="predicted"/>
<dbReference type="AlphaFoldDB" id="A0A7C8NFW0"/>
<dbReference type="EMBL" id="WIQW01000006">
    <property type="protein sequence ID" value="KAF3109884.1"/>
    <property type="molecule type" value="Genomic_DNA"/>
</dbReference>
<dbReference type="Proteomes" id="UP000475325">
    <property type="component" value="Unassembled WGS sequence"/>
</dbReference>
<name>A0A7C8NFW0_ORBOL</name>